<organism evidence="2">
    <name type="scientific">Streptantibioticus cattleyicolor</name>
    <name type="common">Streptomyces cattleya</name>
    <dbReference type="NCBI Taxonomy" id="29303"/>
    <lineage>
        <taxon>Bacteria</taxon>
        <taxon>Bacillati</taxon>
        <taxon>Actinomycetota</taxon>
        <taxon>Actinomycetes</taxon>
        <taxon>Kitasatosporales</taxon>
        <taxon>Streptomycetaceae</taxon>
        <taxon>Streptantibioticus</taxon>
    </lineage>
</organism>
<proteinExistence type="predicted"/>
<accession>Q53960</accession>
<gene>
    <name evidence="2" type="primary">tcs</name>
</gene>
<sequence>MRLAREGEKIDNLFVIDSYFNMRHATDASGSPESRTSSTPINYHYTPEREDLDTADMFKAEKPNEIVRDEQQHRLFEFYRHTPYNALNAQDTLVPAESIDVHPLSGETHHSWVRNERLVTEMCRRISASLADAW</sequence>
<reference evidence="2" key="1">
    <citation type="submission" date="1995-10" db="EMBL/GenBank/DDBJ databases">
        <title>Study on thienamycin cyclase gene structure and its expression in E.coil.</title>
        <authorList>
            <person name="Li R."/>
            <person name="Wang Y."/>
        </authorList>
    </citation>
    <scope>NUCLEOTIDE SEQUENCE</scope>
    <source>
        <tissue evidence="2">Oocyte</tissue>
    </source>
</reference>
<protein>
    <submittedName>
        <fullName evidence="2">Thienamycin cyclase</fullName>
    </submittedName>
</protein>
<evidence type="ECO:0000313" key="2">
    <source>
        <dbReference type="EMBL" id="BAA11235.1"/>
    </source>
</evidence>
<feature type="region of interest" description="Disordered" evidence="1">
    <location>
        <begin position="26"/>
        <end position="46"/>
    </location>
</feature>
<feature type="compositionally biased region" description="Polar residues" evidence="1">
    <location>
        <begin position="28"/>
        <end position="41"/>
    </location>
</feature>
<evidence type="ECO:0000256" key="1">
    <source>
        <dbReference type="SAM" id="MobiDB-lite"/>
    </source>
</evidence>
<dbReference type="AlphaFoldDB" id="Q53960"/>
<name>Q53960_STRCT</name>
<dbReference type="EMBL" id="D78167">
    <property type="protein sequence ID" value="BAA11235.1"/>
    <property type="molecule type" value="Genomic_DNA"/>
</dbReference>